<reference evidence="3 4" key="1">
    <citation type="submission" date="2015-07" db="EMBL/GenBank/DDBJ databases">
        <title>Genome sequence of Ornatilinea apprima DSM 23815.</title>
        <authorList>
            <person name="Hemp J."/>
            <person name="Ward L.M."/>
            <person name="Pace L.A."/>
            <person name="Fischer W.W."/>
        </authorList>
    </citation>
    <scope>NUCLEOTIDE SEQUENCE [LARGE SCALE GENOMIC DNA]</scope>
    <source>
        <strain evidence="3 4">P3M-1</strain>
    </source>
</reference>
<protein>
    <recommendedName>
        <fullName evidence="2">Putative Flp pilus-assembly TadG-like N-terminal domain-containing protein</fullName>
    </recommendedName>
</protein>
<sequence>MNFNQQRESGQVMVILALVLVGLLGFAALVVDGGTIFADRRFDQSAADASAVAGAVAAAQSIENQYITNGSFECSDSKVIAAMQDAADAAIDRSLDNRFTLTELPTQADLDAAKHGVYIACGEEDHDAWTQGYIDVMVDISSDVATTFAHMFYPGGFRNSVEAVVRVKPRTSGAFGYAIAVLSKDCQANYGNLKVSGNSLVTINNSGMFSNSCMKGNGNVKVTADEGIRFVDGYSADGGVTISPTPAQTAEELPTFTYPPADADCAKLSAYGEVKINNDSDNVTLNPGRYTGISVSKGKVNLKPGLYCVSGDIKLTGGIIAGDDVMFYLQKDGSKDTNFDSSGDAQINIRAPRSGPWYGMLIYMASGNKGSISLLGNSISEYKGTVYAPDGHVNVGGTSNQLGQFSTQIIAYTAEIFGTTTMEINFDDTIHYSNPSFLDMYE</sequence>
<keyword evidence="4" id="KW-1185">Reference proteome</keyword>
<evidence type="ECO:0000256" key="1">
    <source>
        <dbReference type="SAM" id="Phobius"/>
    </source>
</evidence>
<gene>
    <name evidence="3" type="ORF">ADN00_10920</name>
</gene>
<dbReference type="AlphaFoldDB" id="A0A0P6Y643"/>
<feature type="domain" description="Putative Flp pilus-assembly TadG-like N-terminal" evidence="2">
    <location>
        <begin position="10"/>
        <end position="57"/>
    </location>
</feature>
<evidence type="ECO:0000313" key="4">
    <source>
        <dbReference type="Proteomes" id="UP000050417"/>
    </source>
</evidence>
<proteinExistence type="predicted"/>
<comment type="caution">
    <text evidence="3">The sequence shown here is derived from an EMBL/GenBank/DDBJ whole genome shotgun (WGS) entry which is preliminary data.</text>
</comment>
<dbReference type="STRING" id="1134406.ADN00_10920"/>
<keyword evidence="1" id="KW-1133">Transmembrane helix</keyword>
<evidence type="ECO:0000259" key="2">
    <source>
        <dbReference type="Pfam" id="PF13400"/>
    </source>
</evidence>
<dbReference type="EMBL" id="LGCL01000024">
    <property type="protein sequence ID" value="KPL77059.1"/>
    <property type="molecule type" value="Genomic_DNA"/>
</dbReference>
<name>A0A0P6Y643_9CHLR</name>
<dbReference type="InterPro" id="IPR028087">
    <property type="entry name" value="Tad_N"/>
</dbReference>
<dbReference type="Proteomes" id="UP000050417">
    <property type="component" value="Unassembled WGS sequence"/>
</dbReference>
<feature type="transmembrane region" description="Helical" evidence="1">
    <location>
        <begin position="12"/>
        <end position="31"/>
    </location>
</feature>
<keyword evidence="1" id="KW-0472">Membrane</keyword>
<dbReference type="Pfam" id="PF13400">
    <property type="entry name" value="Tad"/>
    <property type="match status" value="1"/>
</dbReference>
<keyword evidence="1" id="KW-0812">Transmembrane</keyword>
<dbReference type="RefSeq" id="WP_075063030.1">
    <property type="nucleotide sequence ID" value="NZ_LGCL01000024.1"/>
</dbReference>
<dbReference type="OrthoDB" id="115485at2"/>
<organism evidence="3 4">
    <name type="scientific">Ornatilinea apprima</name>
    <dbReference type="NCBI Taxonomy" id="1134406"/>
    <lineage>
        <taxon>Bacteria</taxon>
        <taxon>Bacillati</taxon>
        <taxon>Chloroflexota</taxon>
        <taxon>Anaerolineae</taxon>
        <taxon>Anaerolineales</taxon>
        <taxon>Anaerolineaceae</taxon>
        <taxon>Ornatilinea</taxon>
    </lineage>
</organism>
<evidence type="ECO:0000313" key="3">
    <source>
        <dbReference type="EMBL" id="KPL77059.1"/>
    </source>
</evidence>
<accession>A0A0P6Y643</accession>